<dbReference type="AlphaFoldDB" id="A0A087UY37"/>
<feature type="non-terminal residue" evidence="1">
    <location>
        <position position="294"/>
    </location>
</feature>
<sequence>MESTKVLYAPTLLNPVPEPVIPPSLPVDVRAPLPSSCPWGKVKAVEVVSFNDVMSEQLATSLQEDEELKSTPSKIFVDDLSGCGEEVTDCSDDYLLAKMLQLEYDKEHDSILKQEESKYNGSSKVKISYGKYLRLPDASFSSDEEDDKDYFLEQSAKRHWHNFEQAEKAFQAVGKSGVSRQGNTTTTKHDPTVCGRRNAGKLMEFPPGILTGDGGMFDMKISNNVYNSLKIYSMAEDKRGHKVHDKKEKSTAEKALDEKTHLILYKLVNNQTLESLNGCFSTGKESCVYHAWSA</sequence>
<gene>
    <name evidence="1" type="ORF">X975_15838</name>
</gene>
<dbReference type="STRING" id="407821.A0A087UY37"/>
<dbReference type="EMBL" id="KK122225">
    <property type="protein sequence ID" value="KFM82276.1"/>
    <property type="molecule type" value="Genomic_DNA"/>
</dbReference>
<reference evidence="1 2" key="1">
    <citation type="submission" date="2013-11" db="EMBL/GenBank/DDBJ databases">
        <title>Genome sequencing of Stegodyphus mimosarum.</title>
        <authorList>
            <person name="Bechsgaard J."/>
        </authorList>
    </citation>
    <scope>NUCLEOTIDE SEQUENCE [LARGE SCALE GENOMIC DNA]</scope>
</reference>
<dbReference type="OMA" id="KARPHTK"/>
<dbReference type="InterPro" id="IPR051272">
    <property type="entry name" value="RIO-type_Ser/Thr_kinase"/>
</dbReference>
<protein>
    <submittedName>
        <fullName evidence="1">Serine/threonine-protein kinase RIO3</fullName>
    </submittedName>
</protein>
<proteinExistence type="predicted"/>
<evidence type="ECO:0000313" key="1">
    <source>
        <dbReference type="EMBL" id="KFM82276.1"/>
    </source>
</evidence>
<dbReference type="OrthoDB" id="6431130at2759"/>
<dbReference type="Proteomes" id="UP000054359">
    <property type="component" value="Unassembled WGS sequence"/>
</dbReference>
<accession>A0A087UY37</accession>
<name>A0A087UY37_STEMI</name>
<dbReference type="PANTHER" id="PTHR45723">
    <property type="entry name" value="SERINE/THREONINE-PROTEIN KINASE RIO1"/>
    <property type="match status" value="1"/>
</dbReference>
<organism evidence="1 2">
    <name type="scientific">Stegodyphus mimosarum</name>
    <name type="common">African social velvet spider</name>
    <dbReference type="NCBI Taxonomy" id="407821"/>
    <lineage>
        <taxon>Eukaryota</taxon>
        <taxon>Metazoa</taxon>
        <taxon>Ecdysozoa</taxon>
        <taxon>Arthropoda</taxon>
        <taxon>Chelicerata</taxon>
        <taxon>Arachnida</taxon>
        <taxon>Araneae</taxon>
        <taxon>Araneomorphae</taxon>
        <taxon>Entelegynae</taxon>
        <taxon>Eresoidea</taxon>
        <taxon>Eresidae</taxon>
        <taxon>Stegodyphus</taxon>
    </lineage>
</organism>
<evidence type="ECO:0000313" key="2">
    <source>
        <dbReference type="Proteomes" id="UP000054359"/>
    </source>
</evidence>
<keyword evidence="1" id="KW-0808">Transferase</keyword>
<keyword evidence="1" id="KW-0418">Kinase</keyword>
<dbReference type="GO" id="GO:0016301">
    <property type="term" value="F:kinase activity"/>
    <property type="evidence" value="ECO:0007669"/>
    <property type="project" value="UniProtKB-KW"/>
</dbReference>
<keyword evidence="2" id="KW-1185">Reference proteome</keyword>